<dbReference type="Proteomes" id="UP000604473">
    <property type="component" value="Unassembled WGS sequence"/>
</dbReference>
<gene>
    <name evidence="2" type="ORF">JMM60_19435</name>
</gene>
<keyword evidence="1" id="KW-1133">Transmembrane helix</keyword>
<protein>
    <submittedName>
        <fullName evidence="2">Uncharacterized protein</fullName>
    </submittedName>
</protein>
<organism evidence="2 3">
    <name type="scientific">Rhodovulum sulfidophilum</name>
    <name type="common">Rhodobacter sulfidophilus</name>
    <dbReference type="NCBI Taxonomy" id="35806"/>
    <lineage>
        <taxon>Bacteria</taxon>
        <taxon>Pseudomonadati</taxon>
        <taxon>Pseudomonadota</taxon>
        <taxon>Alphaproteobacteria</taxon>
        <taxon>Rhodobacterales</taxon>
        <taxon>Paracoccaceae</taxon>
        <taxon>Rhodovulum</taxon>
    </lineage>
</organism>
<evidence type="ECO:0000313" key="3">
    <source>
        <dbReference type="Proteomes" id="UP000604473"/>
    </source>
</evidence>
<evidence type="ECO:0000313" key="2">
    <source>
        <dbReference type="EMBL" id="MBL3610928.1"/>
    </source>
</evidence>
<dbReference type="RefSeq" id="WP_202250440.1">
    <property type="nucleotide sequence ID" value="NZ_JAESJJ010000038.1"/>
</dbReference>
<sequence>MLAFEWNFLRKLRTGIGEPIYENFVMKMLKITKIKARPFQFLGSVGKYWAGRICRATLRLFAARGLFLLRGFGFRGIFFSVFGARARGCLRRRN</sequence>
<dbReference type="EMBL" id="JAESJJ010000038">
    <property type="protein sequence ID" value="MBL3610928.1"/>
    <property type="molecule type" value="Genomic_DNA"/>
</dbReference>
<evidence type="ECO:0000256" key="1">
    <source>
        <dbReference type="SAM" id="Phobius"/>
    </source>
</evidence>
<name>A0ABS1RZ35_RHOSU</name>
<comment type="caution">
    <text evidence="2">The sequence shown here is derived from an EMBL/GenBank/DDBJ whole genome shotgun (WGS) entry which is preliminary data.</text>
</comment>
<accession>A0ABS1RZ35</accession>
<keyword evidence="1" id="KW-0472">Membrane</keyword>
<feature type="transmembrane region" description="Helical" evidence="1">
    <location>
        <begin position="67"/>
        <end position="84"/>
    </location>
</feature>
<reference evidence="2 3" key="1">
    <citation type="submission" date="2021-01" db="EMBL/GenBank/DDBJ databases">
        <title>Draft genomes of Rhodovulum sulfidophilum.</title>
        <authorList>
            <person name="Guzman M.S."/>
        </authorList>
    </citation>
    <scope>NUCLEOTIDE SEQUENCE [LARGE SCALE GENOMIC DNA]</scope>
    <source>
        <strain evidence="2 3">AB35</strain>
    </source>
</reference>
<keyword evidence="1" id="KW-0812">Transmembrane</keyword>
<proteinExistence type="predicted"/>
<keyword evidence="3" id="KW-1185">Reference proteome</keyword>